<dbReference type="Proteomes" id="UP000007879">
    <property type="component" value="Unassembled WGS sequence"/>
</dbReference>
<dbReference type="PANTHER" id="PTHR35354:SF1">
    <property type="entry name" value="RGD1561648"/>
    <property type="match status" value="1"/>
</dbReference>
<protein>
    <submittedName>
        <fullName evidence="2">Uncharacterized protein</fullName>
    </submittedName>
</protein>
<sequence length="445" mass="50122">MATSTSVPTSRFDGKLDALLRRELSQSEYERLVATEVCISVPRGSGKRTHGHVIIGPSHLYFAPIPVKKIRLLLALSDILSVAVIDDQPDFLSGKEQECTVHLSIEYKQNDQTTPTSSPNKKNLLTTSPTHSLKLTRPPAVSHDGEGQKKPEWLDLFLLQSETLFVSYLNFHLEDFQLGKRQYNTLILDKEGATQRYHSLKSDLYSAQTIQESAKLYLELSSALGLYFQLKLLYWQDNGELLLESLKDMKKWNESPLADVLEYKVIITEVILKVFQDTLVSKPKLSLLKRNNGQTLCELSECLLDAFVTDSLSDGKLMDELSVNCCAILYELSRVIQQMNWRGGCSFNLSDWSQKCSTNSGLPLLLSKMINNQISALSSDTDSTVNTALINSSTIPLLLIWVTASSQILEMCRSRYKEEFQYAIQSIGVILISEKLKRLRTLILS</sequence>
<feature type="region of interest" description="Disordered" evidence="1">
    <location>
        <begin position="110"/>
        <end position="147"/>
    </location>
</feature>
<dbReference type="AlphaFoldDB" id="A0AAN0IJV5"/>
<organism evidence="2 3">
    <name type="scientific">Amphimedon queenslandica</name>
    <name type="common">Sponge</name>
    <dbReference type="NCBI Taxonomy" id="400682"/>
    <lineage>
        <taxon>Eukaryota</taxon>
        <taxon>Metazoa</taxon>
        <taxon>Porifera</taxon>
        <taxon>Demospongiae</taxon>
        <taxon>Heteroscleromorpha</taxon>
        <taxon>Haplosclerida</taxon>
        <taxon>Niphatidae</taxon>
        <taxon>Amphimedon</taxon>
    </lineage>
</organism>
<evidence type="ECO:0000313" key="2">
    <source>
        <dbReference type="EnsemblMetazoa" id="XP_011402593.2"/>
    </source>
</evidence>
<feature type="compositionally biased region" description="Polar residues" evidence="1">
    <location>
        <begin position="110"/>
        <end position="133"/>
    </location>
</feature>
<dbReference type="RefSeq" id="XP_011402593.2">
    <property type="nucleotide sequence ID" value="XM_011404291.2"/>
</dbReference>
<evidence type="ECO:0000256" key="1">
    <source>
        <dbReference type="SAM" id="MobiDB-lite"/>
    </source>
</evidence>
<proteinExistence type="predicted"/>
<dbReference type="EnsemblMetazoa" id="XM_011404291.2">
    <property type="protein sequence ID" value="XP_011402593.2"/>
    <property type="gene ID" value="LOC100639853"/>
</dbReference>
<dbReference type="InterPro" id="IPR027878">
    <property type="entry name" value="DUF4551"/>
</dbReference>
<dbReference type="GeneID" id="100639853"/>
<dbReference type="KEGG" id="aqu:100639853"/>
<reference evidence="2" key="2">
    <citation type="submission" date="2024-06" db="UniProtKB">
        <authorList>
            <consortium name="EnsemblMetazoa"/>
        </authorList>
    </citation>
    <scope>IDENTIFICATION</scope>
</reference>
<name>A0AAN0IJV5_AMPQE</name>
<evidence type="ECO:0000313" key="3">
    <source>
        <dbReference type="Proteomes" id="UP000007879"/>
    </source>
</evidence>
<dbReference type="PANTHER" id="PTHR35354">
    <property type="entry name" value="RGD1561648"/>
    <property type="match status" value="1"/>
</dbReference>
<dbReference type="Pfam" id="PF15087">
    <property type="entry name" value="DUF4551"/>
    <property type="match status" value="2"/>
</dbReference>
<accession>A0AAN0IJV5</accession>
<keyword evidence="3" id="KW-1185">Reference proteome</keyword>
<reference evidence="3" key="1">
    <citation type="journal article" date="2010" name="Nature">
        <title>The Amphimedon queenslandica genome and the evolution of animal complexity.</title>
        <authorList>
            <person name="Srivastava M."/>
            <person name="Simakov O."/>
            <person name="Chapman J."/>
            <person name="Fahey B."/>
            <person name="Gauthier M.E."/>
            <person name="Mitros T."/>
            <person name="Richards G.S."/>
            <person name="Conaco C."/>
            <person name="Dacre M."/>
            <person name="Hellsten U."/>
            <person name="Larroux C."/>
            <person name="Putnam N.H."/>
            <person name="Stanke M."/>
            <person name="Adamska M."/>
            <person name="Darling A."/>
            <person name="Degnan S.M."/>
            <person name="Oakley T.H."/>
            <person name="Plachetzki D.C."/>
            <person name="Zhai Y."/>
            <person name="Adamski M."/>
            <person name="Calcino A."/>
            <person name="Cummins S.F."/>
            <person name="Goodstein D.M."/>
            <person name="Harris C."/>
            <person name="Jackson D.J."/>
            <person name="Leys S.P."/>
            <person name="Shu S."/>
            <person name="Woodcroft B.J."/>
            <person name="Vervoort M."/>
            <person name="Kosik K.S."/>
            <person name="Manning G."/>
            <person name="Degnan B.M."/>
            <person name="Rokhsar D.S."/>
        </authorList>
    </citation>
    <scope>NUCLEOTIDE SEQUENCE [LARGE SCALE GENOMIC DNA]</scope>
</reference>